<sequence length="161" mass="18143">MTAFRSHAHHLINKAVSLFYKLGAKSCGISGLGIEFPNFKHYHVLAGVTPTDLLIEERGRIGRIDRIIPPKVGYDYAQYLTGHGNFKAKMFEFALVDSPDCMACRVPDTVDHVLHEFDKVEDVRMACIRSHRVIDVPKTLKDKDRAMKMIIQGLRHNVGGV</sequence>
<protein>
    <submittedName>
        <fullName evidence="1">Uncharacterized protein</fullName>
    </submittedName>
</protein>
<evidence type="ECO:0000313" key="2">
    <source>
        <dbReference type="Proteomes" id="UP001159363"/>
    </source>
</evidence>
<organism evidence="1 2">
    <name type="scientific">Dryococelus australis</name>
    <dbReference type="NCBI Taxonomy" id="614101"/>
    <lineage>
        <taxon>Eukaryota</taxon>
        <taxon>Metazoa</taxon>
        <taxon>Ecdysozoa</taxon>
        <taxon>Arthropoda</taxon>
        <taxon>Hexapoda</taxon>
        <taxon>Insecta</taxon>
        <taxon>Pterygota</taxon>
        <taxon>Neoptera</taxon>
        <taxon>Polyneoptera</taxon>
        <taxon>Phasmatodea</taxon>
        <taxon>Verophasmatodea</taxon>
        <taxon>Anareolatae</taxon>
        <taxon>Phasmatidae</taxon>
        <taxon>Eurycanthinae</taxon>
        <taxon>Dryococelus</taxon>
    </lineage>
</organism>
<dbReference type="Proteomes" id="UP001159363">
    <property type="component" value="Chromosome 11"/>
</dbReference>
<proteinExistence type="predicted"/>
<dbReference type="EMBL" id="JARBHB010000012">
    <property type="protein sequence ID" value="KAJ8871883.1"/>
    <property type="molecule type" value="Genomic_DNA"/>
</dbReference>
<evidence type="ECO:0000313" key="1">
    <source>
        <dbReference type="EMBL" id="KAJ8871883.1"/>
    </source>
</evidence>
<keyword evidence="2" id="KW-1185">Reference proteome</keyword>
<comment type="caution">
    <text evidence="1">The sequence shown here is derived from an EMBL/GenBank/DDBJ whole genome shotgun (WGS) entry which is preliminary data.</text>
</comment>
<reference evidence="1 2" key="1">
    <citation type="submission" date="2023-02" db="EMBL/GenBank/DDBJ databases">
        <title>LHISI_Scaffold_Assembly.</title>
        <authorList>
            <person name="Stuart O.P."/>
            <person name="Cleave R."/>
            <person name="Magrath M.J.L."/>
            <person name="Mikheyev A.S."/>
        </authorList>
    </citation>
    <scope>NUCLEOTIDE SEQUENCE [LARGE SCALE GENOMIC DNA]</scope>
    <source>
        <strain evidence="1">Daus_M_001</strain>
        <tissue evidence="1">Leg muscle</tissue>
    </source>
</reference>
<name>A0ABQ9GIN9_9NEOP</name>
<gene>
    <name evidence="1" type="ORF">PR048_028223</name>
</gene>
<accession>A0ABQ9GIN9</accession>